<dbReference type="Proteomes" id="UP000291485">
    <property type="component" value="Unassembled WGS sequence"/>
</dbReference>
<proteinExistence type="predicted"/>
<evidence type="ECO:0000259" key="2">
    <source>
        <dbReference type="Pfam" id="PF18818"/>
    </source>
</evidence>
<dbReference type="InterPro" id="IPR013610">
    <property type="entry name" value="ArdC_N"/>
</dbReference>
<feature type="domain" description="Polyvalent protein metallopeptidase" evidence="2">
    <location>
        <begin position="160"/>
        <end position="285"/>
    </location>
</feature>
<dbReference type="InterPro" id="IPR041459">
    <property type="entry name" value="MPTase-PolyVal"/>
</dbReference>
<dbReference type="Pfam" id="PF08401">
    <property type="entry name" value="ArdcN"/>
    <property type="match status" value="1"/>
</dbReference>
<evidence type="ECO:0000259" key="1">
    <source>
        <dbReference type="Pfam" id="PF08401"/>
    </source>
</evidence>
<name>A0A4R0NZ21_9SPHI</name>
<evidence type="ECO:0000313" key="4">
    <source>
        <dbReference type="Proteomes" id="UP000291485"/>
    </source>
</evidence>
<accession>A0A4R0NZ21</accession>
<comment type="caution">
    <text evidence="3">The sequence shown here is derived from an EMBL/GenBank/DDBJ whole genome shotgun (WGS) entry which is preliminary data.</text>
</comment>
<gene>
    <name evidence="3" type="ORF">EZ449_14295</name>
</gene>
<evidence type="ECO:0000313" key="3">
    <source>
        <dbReference type="EMBL" id="TCD07700.1"/>
    </source>
</evidence>
<keyword evidence="4" id="KW-1185">Reference proteome</keyword>
<dbReference type="AlphaFoldDB" id="A0A4R0NZ21"/>
<dbReference type="GO" id="GO:0003697">
    <property type="term" value="F:single-stranded DNA binding"/>
    <property type="evidence" value="ECO:0007669"/>
    <property type="project" value="InterPro"/>
</dbReference>
<sequence>MDIKQLPLHMQVAQRLIEQLKAGTVPWQKPWSDEGVPIFSLPYNEQTGKRYQGINILNLMLAGREDPRWMTFKQAEANGFRVNQGEKGTMIQFVKTHEQKTMRDEHGKVVHDELGKAVVLSRPLERAVIRNAWLFNGEQVSGLSPLGERLARPISWDPLERAENLIASSGADIGHMYIDQAYYDIRYDAITMPERSQFATTQGYYATLLHELGHWTGHPDRLDRATLMNSGAEAYAREELRAEISSILMGDELRIPYDASQHTSYIESWVSILQDTPFEIFSAAADAERIFAHLIGLEQKRLVQVQPVSSLDMAASTPSLSRQNYLSTGDEISYNDQLYRIQGHLKQGRLKVELMPSGTRFTLSKTDKLYSSLLEVKLSVDRGVQPGLINLGSGETLDQSKIKR</sequence>
<dbReference type="EMBL" id="SJSN01000010">
    <property type="protein sequence ID" value="TCD07700.1"/>
    <property type="molecule type" value="Genomic_DNA"/>
</dbReference>
<protein>
    <submittedName>
        <fullName evidence="3">DUF1738 domain-containing protein</fullName>
    </submittedName>
</protein>
<dbReference type="Pfam" id="PF18818">
    <property type="entry name" value="MPTase-PolyVal"/>
    <property type="match status" value="1"/>
</dbReference>
<organism evidence="3 4">
    <name type="scientific">Pedobacter frigidisoli</name>
    <dbReference type="NCBI Taxonomy" id="2530455"/>
    <lineage>
        <taxon>Bacteria</taxon>
        <taxon>Pseudomonadati</taxon>
        <taxon>Bacteroidota</taxon>
        <taxon>Sphingobacteriia</taxon>
        <taxon>Sphingobacteriales</taxon>
        <taxon>Sphingobacteriaceae</taxon>
        <taxon>Pedobacter</taxon>
    </lineage>
</organism>
<dbReference type="OrthoDB" id="9792687at2"/>
<dbReference type="RefSeq" id="WP_131559950.1">
    <property type="nucleotide sequence ID" value="NZ_SJSN01000010.1"/>
</dbReference>
<reference evidence="3 4" key="1">
    <citation type="submission" date="2019-02" db="EMBL/GenBank/DDBJ databases">
        <title>Pedobacter sp. RP-3-11 sp. nov., isolated from Arctic soil.</title>
        <authorList>
            <person name="Dahal R.H."/>
        </authorList>
    </citation>
    <scope>NUCLEOTIDE SEQUENCE [LARGE SCALE GENOMIC DNA]</scope>
    <source>
        <strain evidence="3 4">RP-3-11</strain>
    </source>
</reference>
<feature type="domain" description="N-terminal" evidence="1">
    <location>
        <begin position="10"/>
        <end position="109"/>
    </location>
</feature>